<organism evidence="2 3">
    <name type="scientific">Diploptera punctata</name>
    <name type="common">Pacific beetle cockroach</name>
    <dbReference type="NCBI Taxonomy" id="6984"/>
    <lineage>
        <taxon>Eukaryota</taxon>
        <taxon>Metazoa</taxon>
        <taxon>Ecdysozoa</taxon>
        <taxon>Arthropoda</taxon>
        <taxon>Hexapoda</taxon>
        <taxon>Insecta</taxon>
        <taxon>Pterygota</taxon>
        <taxon>Neoptera</taxon>
        <taxon>Polyneoptera</taxon>
        <taxon>Dictyoptera</taxon>
        <taxon>Blattodea</taxon>
        <taxon>Blaberoidea</taxon>
        <taxon>Blaberidae</taxon>
        <taxon>Diplopterinae</taxon>
        <taxon>Diploptera</taxon>
    </lineage>
</organism>
<feature type="region of interest" description="Disordered" evidence="1">
    <location>
        <begin position="1"/>
        <end position="60"/>
    </location>
</feature>
<accession>A0AAD7ZAJ8</accession>
<reference evidence="2" key="1">
    <citation type="journal article" date="2023" name="IScience">
        <title>Live-bearing cockroach genome reveals convergent evolutionary mechanisms linked to viviparity in insects and beyond.</title>
        <authorList>
            <person name="Fouks B."/>
            <person name="Harrison M.C."/>
            <person name="Mikhailova A.A."/>
            <person name="Marchal E."/>
            <person name="English S."/>
            <person name="Carruthers M."/>
            <person name="Jennings E.C."/>
            <person name="Chiamaka E.L."/>
            <person name="Frigard R.A."/>
            <person name="Pippel M."/>
            <person name="Attardo G.M."/>
            <person name="Benoit J.B."/>
            <person name="Bornberg-Bauer E."/>
            <person name="Tobe S.S."/>
        </authorList>
    </citation>
    <scope>NUCLEOTIDE SEQUENCE</scope>
    <source>
        <strain evidence="2">Stay&amp;Tobe</strain>
    </source>
</reference>
<gene>
    <name evidence="2" type="ORF">L9F63_006628</name>
</gene>
<reference evidence="2" key="2">
    <citation type="submission" date="2023-05" db="EMBL/GenBank/DDBJ databases">
        <authorList>
            <person name="Fouks B."/>
        </authorList>
    </citation>
    <scope>NUCLEOTIDE SEQUENCE</scope>
    <source>
        <strain evidence="2">Stay&amp;Tobe</strain>
        <tissue evidence="2">Testes</tissue>
    </source>
</reference>
<dbReference type="AlphaFoldDB" id="A0AAD7ZAJ8"/>
<dbReference type="Proteomes" id="UP001233999">
    <property type="component" value="Unassembled WGS sequence"/>
</dbReference>
<protein>
    <submittedName>
        <fullName evidence="2">Uncharacterized protein</fullName>
    </submittedName>
</protein>
<keyword evidence="3" id="KW-1185">Reference proteome</keyword>
<evidence type="ECO:0000313" key="2">
    <source>
        <dbReference type="EMBL" id="KAJ9576787.1"/>
    </source>
</evidence>
<sequence length="132" mass="15212">MPISKNRKAEEAETVESTHSKDEKDSEEAKIAESAHGQDEKDSEEAEIVVSPHGRDEKDSDYNWPKCWTLLQKNDFCPTNNWLYVKNKMFGCKLCSDVENLAVDKRMGMKISVELANGKISYFGEYWKQQLM</sequence>
<evidence type="ECO:0000313" key="3">
    <source>
        <dbReference type="Proteomes" id="UP001233999"/>
    </source>
</evidence>
<feature type="compositionally biased region" description="Basic and acidic residues" evidence="1">
    <location>
        <begin position="7"/>
        <end position="40"/>
    </location>
</feature>
<comment type="caution">
    <text evidence="2">The sequence shown here is derived from an EMBL/GenBank/DDBJ whole genome shotgun (WGS) entry which is preliminary data.</text>
</comment>
<dbReference type="EMBL" id="JASPKZ010009391">
    <property type="protein sequence ID" value="KAJ9576787.1"/>
    <property type="molecule type" value="Genomic_DNA"/>
</dbReference>
<evidence type="ECO:0000256" key="1">
    <source>
        <dbReference type="SAM" id="MobiDB-lite"/>
    </source>
</evidence>
<name>A0AAD7ZAJ8_DIPPU</name>
<proteinExistence type="predicted"/>